<dbReference type="AlphaFoldDB" id="A0A422QN86"/>
<evidence type="ECO:0000313" key="2">
    <source>
        <dbReference type="Proteomes" id="UP000283254"/>
    </source>
</evidence>
<evidence type="ECO:0000313" key="1">
    <source>
        <dbReference type="EMBL" id="RNF31446.1"/>
    </source>
</evidence>
<name>A0A422QN86_9BURK</name>
<dbReference type="Proteomes" id="UP000283254">
    <property type="component" value="Unassembled WGS sequence"/>
</dbReference>
<dbReference type="RefSeq" id="WP_123068848.1">
    <property type="nucleotide sequence ID" value="NZ_JSAB01000061.1"/>
</dbReference>
<dbReference type="EMBL" id="JSAB01000061">
    <property type="protein sequence ID" value="RNF31446.1"/>
    <property type="molecule type" value="Genomic_DNA"/>
</dbReference>
<reference evidence="1" key="1">
    <citation type="submission" date="2014-10" db="EMBL/GenBank/DDBJ databases">
        <title>Massilia sp. genome.</title>
        <authorList>
            <person name="Xu B."/>
            <person name="Dai L."/>
            <person name="Huang Z."/>
        </authorList>
    </citation>
    <scope>NUCLEOTIDE SEQUENCE [LARGE SCALE GENOMIC DNA]</scope>
    <source>
        <strain evidence="1">CFS-1</strain>
    </source>
</reference>
<sequence length="283" mass="31522">MNAMHTLALVITPEHLSCYRREDGRWRPMPLEGALVATLDERAERQVEAIRDELHDRASIASARLSLLVDDAARARAHAVRLCTAALEAGLGRVDTWRLGLLAERVEVPGAPAQAQWCVENLLPCLDDAGAQGPRHENELTALRAALDAARRETRELADLHAVALSRSEQMQVAQRDELAALRARLASQDPVPAEAAVRFMPLFFRHFWEKFSPSDMAHVLRSGEMPVVPSPFMEPGGAALATLRRQFLHQPQALRLRVLALARDLGVNWEVRPDMRDLLEEA</sequence>
<accession>A0A422QN86</accession>
<comment type="caution">
    <text evidence="1">The sequence shown here is derived from an EMBL/GenBank/DDBJ whole genome shotgun (WGS) entry which is preliminary data.</text>
</comment>
<keyword evidence="2" id="KW-1185">Reference proteome</keyword>
<organism evidence="1 2">
    <name type="scientific">Massilia aurea</name>
    <dbReference type="NCBI Taxonomy" id="373040"/>
    <lineage>
        <taxon>Bacteria</taxon>
        <taxon>Pseudomonadati</taxon>
        <taxon>Pseudomonadota</taxon>
        <taxon>Betaproteobacteria</taxon>
        <taxon>Burkholderiales</taxon>
        <taxon>Oxalobacteraceae</taxon>
        <taxon>Telluria group</taxon>
        <taxon>Massilia</taxon>
    </lineage>
</organism>
<gene>
    <name evidence="1" type="ORF">NM04_07150</name>
</gene>
<protein>
    <submittedName>
        <fullName evidence="1">Uncharacterized protein</fullName>
    </submittedName>
</protein>
<proteinExistence type="predicted"/>